<dbReference type="PANTHER" id="PTHR46553">
    <property type="entry name" value="ADENINE NUCLEOTIDE ALPHA HYDROLASES-LIKE SUPERFAMILY PROTEIN"/>
    <property type="match status" value="1"/>
</dbReference>
<keyword evidence="5" id="KW-1185">Reference proteome</keyword>
<dbReference type="CDD" id="cd00293">
    <property type="entry name" value="USP-like"/>
    <property type="match status" value="1"/>
</dbReference>
<evidence type="ECO:0000259" key="3">
    <source>
        <dbReference type="Pfam" id="PF00582"/>
    </source>
</evidence>
<evidence type="ECO:0000313" key="5">
    <source>
        <dbReference type="Proteomes" id="UP000219435"/>
    </source>
</evidence>
<feature type="domain" description="UspA" evidence="3">
    <location>
        <begin position="172"/>
        <end position="311"/>
    </location>
</feature>
<dbReference type="InterPro" id="IPR006015">
    <property type="entry name" value="Universal_stress_UspA"/>
</dbReference>
<feature type="domain" description="UspA" evidence="3">
    <location>
        <begin position="17"/>
        <end position="161"/>
    </location>
</feature>
<dbReference type="PRINTS" id="PR01438">
    <property type="entry name" value="UNVRSLSTRESS"/>
</dbReference>
<keyword evidence="2" id="KW-0175">Coiled coil</keyword>
<dbReference type="PANTHER" id="PTHR46553:SF3">
    <property type="entry name" value="ADENINE NUCLEOTIDE ALPHA HYDROLASES-LIKE SUPERFAMILY PROTEIN"/>
    <property type="match status" value="1"/>
</dbReference>
<accession>A0A285V652</accession>
<protein>
    <submittedName>
        <fullName evidence="4">Nucleotide-binding universal stress protein, UspA family</fullName>
    </submittedName>
</protein>
<sequence>MSQSDRTAPTEAGDRPTVVVGVDGSSASRDVLVHALLAAARRGADLDVVSSVTAELYYLGGAPMVVPDLGAIRDEAREQVRTLVDEVGADAQISSVPGVSEVRIRLVVTERPPAPDLVDRSVDAMLLVVGSRGRGAGRSALLGSVALHCATHAACPVVVVHPSPVAATRPPRVVVGVDGSPASRLALAAAVEEAARLDGGVEVVTSYQTTDYWTDLSSVVVPAVEEVRERLEERARQLVDEVLAEDRRGAVPPIGIEVHEGPADDVLVQRSQGAALLVVGSRGRGAFRALLLGSVALRCAMHADCPVMVVRPAGVRDAADRSEPAMAGM</sequence>
<dbReference type="AlphaFoldDB" id="A0A285V652"/>
<dbReference type="OrthoDB" id="3174546at2"/>
<dbReference type="InterPro" id="IPR014729">
    <property type="entry name" value="Rossmann-like_a/b/a_fold"/>
</dbReference>
<dbReference type="RefSeq" id="WP_097195146.1">
    <property type="nucleotide sequence ID" value="NZ_OBQI01000003.1"/>
</dbReference>
<dbReference type="Gene3D" id="3.40.50.620">
    <property type="entry name" value="HUPs"/>
    <property type="match status" value="2"/>
</dbReference>
<dbReference type="Proteomes" id="UP000219435">
    <property type="component" value="Unassembled WGS sequence"/>
</dbReference>
<dbReference type="InterPro" id="IPR006016">
    <property type="entry name" value="UspA"/>
</dbReference>
<name>A0A285V652_9ACTN</name>
<dbReference type="SUPFAM" id="SSF52402">
    <property type="entry name" value="Adenine nucleotide alpha hydrolases-like"/>
    <property type="match status" value="2"/>
</dbReference>
<gene>
    <name evidence="4" type="ORF">SAMN05660748_2323</name>
</gene>
<proteinExistence type="inferred from homology"/>
<reference evidence="5" key="1">
    <citation type="submission" date="2017-08" db="EMBL/GenBank/DDBJ databases">
        <authorList>
            <person name="Varghese N."/>
            <person name="Submissions S."/>
        </authorList>
    </citation>
    <scope>NUCLEOTIDE SEQUENCE [LARGE SCALE GENOMIC DNA]</scope>
    <source>
        <strain evidence="5">DSM 4725</strain>
    </source>
</reference>
<dbReference type="EMBL" id="OBQI01000003">
    <property type="protein sequence ID" value="SOC49595.1"/>
    <property type="molecule type" value="Genomic_DNA"/>
</dbReference>
<comment type="similarity">
    <text evidence="1">Belongs to the universal stress protein A family.</text>
</comment>
<feature type="coiled-coil region" evidence="2">
    <location>
        <begin position="221"/>
        <end position="248"/>
    </location>
</feature>
<evidence type="ECO:0000256" key="2">
    <source>
        <dbReference type="SAM" id="Coils"/>
    </source>
</evidence>
<dbReference type="Pfam" id="PF00582">
    <property type="entry name" value="Usp"/>
    <property type="match status" value="2"/>
</dbReference>
<evidence type="ECO:0000256" key="1">
    <source>
        <dbReference type="ARBA" id="ARBA00008791"/>
    </source>
</evidence>
<organism evidence="4 5">
    <name type="scientific">Blastococcus aggregatus</name>
    <dbReference type="NCBI Taxonomy" id="38502"/>
    <lineage>
        <taxon>Bacteria</taxon>
        <taxon>Bacillati</taxon>
        <taxon>Actinomycetota</taxon>
        <taxon>Actinomycetes</taxon>
        <taxon>Geodermatophilales</taxon>
        <taxon>Geodermatophilaceae</taxon>
        <taxon>Blastococcus</taxon>
    </lineage>
</organism>
<evidence type="ECO:0000313" key="4">
    <source>
        <dbReference type="EMBL" id="SOC49595.1"/>
    </source>
</evidence>